<dbReference type="PROSITE" id="PS50222">
    <property type="entry name" value="EF_HAND_2"/>
    <property type="match status" value="1"/>
</dbReference>
<evidence type="ECO:0000256" key="9">
    <source>
        <dbReference type="SAM" id="MobiDB-lite"/>
    </source>
</evidence>
<evidence type="ECO:0000313" key="12">
    <source>
        <dbReference type="Proteomes" id="UP001190700"/>
    </source>
</evidence>
<dbReference type="SUPFAM" id="SSF47473">
    <property type="entry name" value="EF-hand"/>
    <property type="match status" value="1"/>
</dbReference>
<dbReference type="PROSITE" id="PS00018">
    <property type="entry name" value="EF_HAND_1"/>
    <property type="match status" value="1"/>
</dbReference>
<dbReference type="Proteomes" id="UP001190700">
    <property type="component" value="Unassembled WGS sequence"/>
</dbReference>
<evidence type="ECO:0000256" key="2">
    <source>
        <dbReference type="ARBA" id="ARBA00006375"/>
    </source>
</evidence>
<reference evidence="11 12" key="1">
    <citation type="journal article" date="2015" name="Genome Biol. Evol.">
        <title>Comparative Genomics of a Bacterivorous Green Alga Reveals Evolutionary Causalities and Consequences of Phago-Mixotrophic Mode of Nutrition.</title>
        <authorList>
            <person name="Burns J.A."/>
            <person name="Paasch A."/>
            <person name="Narechania A."/>
            <person name="Kim E."/>
        </authorList>
    </citation>
    <scope>NUCLEOTIDE SEQUENCE [LARGE SCALE GENOMIC DNA]</scope>
    <source>
        <strain evidence="11 12">PLY_AMNH</strain>
    </source>
</reference>
<evidence type="ECO:0000259" key="10">
    <source>
        <dbReference type="PROSITE" id="PS50222"/>
    </source>
</evidence>
<feature type="region of interest" description="Disordered" evidence="9">
    <location>
        <begin position="259"/>
        <end position="282"/>
    </location>
</feature>
<keyword evidence="12" id="KW-1185">Reference proteome</keyword>
<dbReference type="AlphaFoldDB" id="A0AAE0CBX9"/>
<evidence type="ECO:0000256" key="7">
    <source>
        <dbReference type="ARBA" id="ARBA00022989"/>
    </source>
</evidence>
<accession>A0AAE0CBX9</accession>
<keyword evidence="8" id="KW-0472">Membrane</keyword>
<keyword evidence="3" id="KW-0813">Transport</keyword>
<gene>
    <name evidence="11" type="ORF">CYMTET_39633</name>
</gene>
<feature type="compositionally biased region" description="Basic and acidic residues" evidence="9">
    <location>
        <begin position="263"/>
        <end position="280"/>
    </location>
</feature>
<feature type="domain" description="EF-hand" evidence="10">
    <location>
        <begin position="9"/>
        <end position="44"/>
    </location>
</feature>
<dbReference type="Pfam" id="PF13833">
    <property type="entry name" value="EF-hand_8"/>
    <property type="match status" value="1"/>
</dbReference>
<keyword evidence="5" id="KW-0677">Repeat</keyword>
<dbReference type="SMART" id="SM00054">
    <property type="entry name" value="EFh"/>
    <property type="match status" value="2"/>
</dbReference>
<comment type="caution">
    <text evidence="11">The sequence shown here is derived from an EMBL/GenBank/DDBJ whole genome shotgun (WGS) entry which is preliminary data.</text>
</comment>
<dbReference type="InterPro" id="IPR023395">
    <property type="entry name" value="MCP_dom_sf"/>
</dbReference>
<evidence type="ECO:0000256" key="1">
    <source>
        <dbReference type="ARBA" id="ARBA00004448"/>
    </source>
</evidence>
<dbReference type="PANTHER" id="PTHR45667">
    <property type="entry name" value="S-ADENOSYLMETHIONINE MITOCHONDRIAL CARRIER PROTEIN"/>
    <property type="match status" value="1"/>
</dbReference>
<dbReference type="SUPFAM" id="SSF103506">
    <property type="entry name" value="Mitochondrial carrier"/>
    <property type="match status" value="1"/>
</dbReference>
<dbReference type="InterPro" id="IPR011992">
    <property type="entry name" value="EF-hand-dom_pair"/>
</dbReference>
<evidence type="ECO:0000256" key="5">
    <source>
        <dbReference type="ARBA" id="ARBA00022737"/>
    </source>
</evidence>
<keyword evidence="4" id="KW-0812">Transmembrane</keyword>
<proteinExistence type="inferred from homology"/>
<dbReference type="Gene3D" id="1.10.238.10">
    <property type="entry name" value="EF-hand"/>
    <property type="match status" value="1"/>
</dbReference>
<evidence type="ECO:0000256" key="6">
    <source>
        <dbReference type="ARBA" id="ARBA00022837"/>
    </source>
</evidence>
<dbReference type="InterPro" id="IPR018108">
    <property type="entry name" value="MCP_transmembrane"/>
</dbReference>
<evidence type="ECO:0000313" key="11">
    <source>
        <dbReference type="EMBL" id="KAK3251022.1"/>
    </source>
</evidence>
<organism evidence="11 12">
    <name type="scientific">Cymbomonas tetramitiformis</name>
    <dbReference type="NCBI Taxonomy" id="36881"/>
    <lineage>
        <taxon>Eukaryota</taxon>
        <taxon>Viridiplantae</taxon>
        <taxon>Chlorophyta</taxon>
        <taxon>Pyramimonadophyceae</taxon>
        <taxon>Pyramimonadales</taxon>
        <taxon>Pyramimonadaceae</taxon>
        <taxon>Cymbomonas</taxon>
    </lineage>
</organism>
<evidence type="ECO:0000256" key="4">
    <source>
        <dbReference type="ARBA" id="ARBA00022692"/>
    </source>
</evidence>
<dbReference type="InterPro" id="IPR002048">
    <property type="entry name" value="EF_hand_dom"/>
</dbReference>
<dbReference type="Pfam" id="PF00153">
    <property type="entry name" value="Mito_carr"/>
    <property type="match status" value="1"/>
</dbReference>
<name>A0AAE0CBX9_9CHLO</name>
<evidence type="ECO:0000256" key="3">
    <source>
        <dbReference type="ARBA" id="ARBA00022448"/>
    </source>
</evidence>
<comment type="similarity">
    <text evidence="2">Belongs to the mitochondrial carrier (TC 2.A.29) family.</text>
</comment>
<dbReference type="InterPro" id="IPR018247">
    <property type="entry name" value="EF_Hand_1_Ca_BS"/>
</dbReference>
<evidence type="ECO:0000256" key="8">
    <source>
        <dbReference type="ARBA" id="ARBA00023136"/>
    </source>
</evidence>
<dbReference type="GO" id="GO:0005743">
    <property type="term" value="C:mitochondrial inner membrane"/>
    <property type="evidence" value="ECO:0007669"/>
    <property type="project" value="UniProtKB-SubCell"/>
</dbReference>
<dbReference type="EMBL" id="LGRX02026331">
    <property type="protein sequence ID" value="KAK3251022.1"/>
    <property type="molecule type" value="Genomic_DNA"/>
</dbReference>
<protein>
    <recommendedName>
        <fullName evidence="10">EF-hand domain-containing protein</fullName>
    </recommendedName>
</protein>
<keyword evidence="6" id="KW-0106">Calcium</keyword>
<dbReference type="GO" id="GO:0005509">
    <property type="term" value="F:calcium ion binding"/>
    <property type="evidence" value="ECO:0007669"/>
    <property type="project" value="InterPro"/>
</dbReference>
<sequence length="316" mass="35267">MSVQNFFEYTEEEGRRFFKELDQDADGRVTLEDLKVAMRRRNLPERYANLFMRRAKASWFRNSIGWEEFRAVMGEKEHSMLRTFNSMNVTLGGALRLKQVKASLESLGLPATDKNTKAMMRYLCSDENGYISYGNFRNFLMLLPSENTLEADAQNAWYEAATFVPMQPPETATGGVLLKAAIAGALTAGSTTGMMHPLDTVKTRVQAAVGSAPSPKEMLRTMKELVLTAEVYGEPGSSGVLETVLVLAFVTFGSPGDRGVPADSERRDLKHGNDSGLAERKGRRHQRLKQVLVISVVEVTGLVDLLLRWEHEQVRA</sequence>
<comment type="subcellular location">
    <subcellularLocation>
        <location evidence="1">Mitochondrion inner membrane</location>
        <topology evidence="1">Multi-pass membrane protein</topology>
    </subcellularLocation>
</comment>
<keyword evidence="7" id="KW-1133">Transmembrane helix</keyword>